<keyword evidence="2" id="KW-0813">Transport</keyword>
<dbReference type="OrthoDB" id="9815525at2"/>
<proteinExistence type="predicted"/>
<evidence type="ECO:0000256" key="1">
    <source>
        <dbReference type="ARBA" id="ARBA00004651"/>
    </source>
</evidence>
<feature type="transmembrane region" description="Helical" evidence="7">
    <location>
        <begin position="33"/>
        <end position="54"/>
    </location>
</feature>
<keyword evidence="6 7" id="KW-0472">Membrane</keyword>
<comment type="caution">
    <text evidence="9">The sequence shown here is derived from an EMBL/GenBank/DDBJ whole genome shotgun (WGS) entry which is preliminary data.</text>
</comment>
<feature type="transmembrane region" description="Helical" evidence="7">
    <location>
        <begin position="258"/>
        <end position="280"/>
    </location>
</feature>
<dbReference type="InterPro" id="IPR020846">
    <property type="entry name" value="MFS_dom"/>
</dbReference>
<feature type="transmembrane region" description="Helical" evidence="7">
    <location>
        <begin position="292"/>
        <end position="311"/>
    </location>
</feature>
<dbReference type="Pfam" id="PF05977">
    <property type="entry name" value="MFS_3"/>
    <property type="match status" value="1"/>
</dbReference>
<name>A0A6P2BXV9_9ACTN</name>
<evidence type="ECO:0000256" key="2">
    <source>
        <dbReference type="ARBA" id="ARBA00022448"/>
    </source>
</evidence>
<dbReference type="GO" id="GO:0005886">
    <property type="term" value="C:plasma membrane"/>
    <property type="evidence" value="ECO:0007669"/>
    <property type="project" value="UniProtKB-SubCell"/>
</dbReference>
<dbReference type="CDD" id="cd06173">
    <property type="entry name" value="MFS_MefA_like"/>
    <property type="match status" value="1"/>
</dbReference>
<gene>
    <name evidence="9" type="ORF">EAS64_21620</name>
</gene>
<evidence type="ECO:0000256" key="5">
    <source>
        <dbReference type="ARBA" id="ARBA00022989"/>
    </source>
</evidence>
<sequence length="418" mass="43652">MAMKAGAGSRDLIPALLRDQVFRRYWGASTVSMFGDQVSSVAVPLTAVLVLHAVSYQMGVLTALEWLPSLLFALHAGAWVDRRGKRRSAMILADLGRAVAFATIPLCYKLHVLTFAQMCIVTFAAGALSVLFTVSDGTLFMSIVQPDKYVDGQSLLYGSRALSLLGGPSVGGLLVQALTAPVAVLVDALSFLGSAAQLGSIRPVEPPADKQDGVTAGMRFIAGSPIVRASLTGVAVVNFFNVMFQALFMLYAVRMLGLTPGLLGGVLGAASVGGILGSVLCKRLTSRHGAGLVYVASCFVFTLPRALVPLAPPGHRTLILLMLFTSCFWSGFGVMVLDISSAAIFGVLIPGVLRSRVAGAFQAINYGTRPAGALLGGMLGEMLGVRHTLWIAVIGGVAGSLLLLPSPLSGFRMPASET</sequence>
<feature type="transmembrane region" description="Helical" evidence="7">
    <location>
        <begin position="229"/>
        <end position="252"/>
    </location>
</feature>
<accession>A0A6P2BXV9</accession>
<evidence type="ECO:0000256" key="6">
    <source>
        <dbReference type="ARBA" id="ARBA00023136"/>
    </source>
</evidence>
<organism evidence="9 10">
    <name type="scientific">Trebonia kvetii</name>
    <dbReference type="NCBI Taxonomy" id="2480626"/>
    <lineage>
        <taxon>Bacteria</taxon>
        <taxon>Bacillati</taxon>
        <taxon>Actinomycetota</taxon>
        <taxon>Actinomycetes</taxon>
        <taxon>Streptosporangiales</taxon>
        <taxon>Treboniaceae</taxon>
        <taxon>Trebonia</taxon>
    </lineage>
</organism>
<dbReference type="AlphaFoldDB" id="A0A6P2BXV9"/>
<keyword evidence="4 7" id="KW-0812">Transmembrane</keyword>
<dbReference type="PANTHER" id="PTHR23513">
    <property type="entry name" value="INTEGRAL MEMBRANE EFFLUX PROTEIN-RELATED"/>
    <property type="match status" value="1"/>
</dbReference>
<dbReference type="Proteomes" id="UP000460272">
    <property type="component" value="Unassembled WGS sequence"/>
</dbReference>
<comment type="subcellular location">
    <subcellularLocation>
        <location evidence="1">Cell membrane</location>
        <topology evidence="1">Multi-pass membrane protein</topology>
    </subcellularLocation>
</comment>
<feature type="transmembrane region" description="Helical" evidence="7">
    <location>
        <begin position="173"/>
        <end position="192"/>
    </location>
</feature>
<reference evidence="9 10" key="1">
    <citation type="submission" date="2018-11" db="EMBL/GenBank/DDBJ databases">
        <title>Trebonia kvetii gen.nov., sp.nov., a novel acidophilic actinobacterium, and proposal of the new actinobacterial family Treboniaceae fam. nov.</title>
        <authorList>
            <person name="Rapoport D."/>
            <person name="Sagova-Mareckova M."/>
            <person name="Sedlacek I."/>
            <person name="Provaznik J."/>
            <person name="Kralova S."/>
            <person name="Pavlinic D."/>
            <person name="Benes V."/>
            <person name="Kopecky J."/>
        </authorList>
    </citation>
    <scope>NUCLEOTIDE SEQUENCE [LARGE SCALE GENOMIC DNA]</scope>
    <source>
        <strain evidence="9 10">15Tr583</strain>
    </source>
</reference>
<feature type="domain" description="Major facilitator superfamily (MFS) profile" evidence="8">
    <location>
        <begin position="227"/>
        <end position="418"/>
    </location>
</feature>
<dbReference type="InterPro" id="IPR010290">
    <property type="entry name" value="TM_effector"/>
</dbReference>
<evidence type="ECO:0000256" key="7">
    <source>
        <dbReference type="SAM" id="Phobius"/>
    </source>
</evidence>
<dbReference type="GO" id="GO:0022857">
    <property type="term" value="F:transmembrane transporter activity"/>
    <property type="evidence" value="ECO:0007669"/>
    <property type="project" value="InterPro"/>
</dbReference>
<evidence type="ECO:0000313" key="9">
    <source>
        <dbReference type="EMBL" id="TVZ03056.1"/>
    </source>
</evidence>
<protein>
    <submittedName>
        <fullName evidence="9">MFS transporter</fullName>
    </submittedName>
</protein>
<dbReference type="PANTHER" id="PTHR23513:SF6">
    <property type="entry name" value="MAJOR FACILITATOR SUPERFAMILY ASSOCIATED DOMAIN-CONTAINING PROTEIN"/>
    <property type="match status" value="1"/>
</dbReference>
<evidence type="ECO:0000259" key="8">
    <source>
        <dbReference type="PROSITE" id="PS50850"/>
    </source>
</evidence>
<feature type="transmembrane region" description="Helical" evidence="7">
    <location>
        <begin position="112"/>
        <end position="132"/>
    </location>
</feature>
<dbReference type="InterPro" id="IPR036259">
    <property type="entry name" value="MFS_trans_sf"/>
</dbReference>
<keyword evidence="5 7" id="KW-1133">Transmembrane helix</keyword>
<keyword evidence="10" id="KW-1185">Reference proteome</keyword>
<evidence type="ECO:0000256" key="3">
    <source>
        <dbReference type="ARBA" id="ARBA00022475"/>
    </source>
</evidence>
<dbReference type="SUPFAM" id="SSF103473">
    <property type="entry name" value="MFS general substrate transporter"/>
    <property type="match status" value="1"/>
</dbReference>
<evidence type="ECO:0000256" key="4">
    <source>
        <dbReference type="ARBA" id="ARBA00022692"/>
    </source>
</evidence>
<dbReference type="EMBL" id="RPFW01000004">
    <property type="protein sequence ID" value="TVZ03056.1"/>
    <property type="molecule type" value="Genomic_DNA"/>
</dbReference>
<dbReference type="Gene3D" id="1.20.1250.20">
    <property type="entry name" value="MFS general substrate transporter like domains"/>
    <property type="match status" value="1"/>
</dbReference>
<evidence type="ECO:0000313" key="10">
    <source>
        <dbReference type="Proteomes" id="UP000460272"/>
    </source>
</evidence>
<feature type="transmembrane region" description="Helical" evidence="7">
    <location>
        <begin position="60"/>
        <end position="80"/>
    </location>
</feature>
<dbReference type="PROSITE" id="PS50850">
    <property type="entry name" value="MFS"/>
    <property type="match status" value="1"/>
</dbReference>
<feature type="transmembrane region" description="Helical" evidence="7">
    <location>
        <begin position="384"/>
        <end position="404"/>
    </location>
</feature>
<keyword evidence="3" id="KW-1003">Cell membrane</keyword>